<keyword evidence="1" id="KW-0732">Signal</keyword>
<reference evidence="2 3" key="1">
    <citation type="submission" date="2019-02" db="EMBL/GenBank/DDBJ databases">
        <title>Genomic Encyclopedia of Archaeal and Bacterial Type Strains, Phase II (KMG-II): from individual species to whole genera.</title>
        <authorList>
            <person name="Goeker M."/>
        </authorList>
    </citation>
    <scope>NUCLEOTIDE SEQUENCE [LARGE SCALE GENOMIC DNA]</scope>
    <source>
        <strain evidence="2 3">DSM 18101</strain>
    </source>
</reference>
<feature type="signal peptide" evidence="1">
    <location>
        <begin position="1"/>
        <end position="21"/>
    </location>
</feature>
<protein>
    <submittedName>
        <fullName evidence="2">Uncharacterized protein</fullName>
    </submittedName>
</protein>
<name>A0A4Q7YUW2_9BACT</name>
<evidence type="ECO:0000313" key="2">
    <source>
        <dbReference type="EMBL" id="RZU40833.1"/>
    </source>
</evidence>
<keyword evidence="3" id="KW-1185">Reference proteome</keyword>
<dbReference type="Proteomes" id="UP000292958">
    <property type="component" value="Unassembled WGS sequence"/>
</dbReference>
<proteinExistence type="predicted"/>
<sequence length="147" mass="14873">MRRILVIAVLALLSSAGMAKAGAQTPVQARAQARTQTRAMPLSDAALDQVTAGTISAGISDGVVRFQGQTPTANGLVSSTGSLALQSGPLAGNTVGTLSLNGNAQQNLSSLVNINAVNSKINVLLNLNVNINSTVGTLTQSNLNGKH</sequence>
<dbReference type="OrthoDB" id="122831at2"/>
<accession>A0A4Q7YUW2</accession>
<gene>
    <name evidence="2" type="ORF">BDD14_2319</name>
</gene>
<evidence type="ECO:0000256" key="1">
    <source>
        <dbReference type="SAM" id="SignalP"/>
    </source>
</evidence>
<dbReference type="AlphaFoldDB" id="A0A4Q7YUW2"/>
<organism evidence="2 3">
    <name type="scientific">Edaphobacter modestus</name>
    <dbReference type="NCBI Taxonomy" id="388466"/>
    <lineage>
        <taxon>Bacteria</taxon>
        <taxon>Pseudomonadati</taxon>
        <taxon>Acidobacteriota</taxon>
        <taxon>Terriglobia</taxon>
        <taxon>Terriglobales</taxon>
        <taxon>Acidobacteriaceae</taxon>
        <taxon>Edaphobacter</taxon>
    </lineage>
</organism>
<dbReference type="EMBL" id="SHKW01000001">
    <property type="protein sequence ID" value="RZU40833.1"/>
    <property type="molecule type" value="Genomic_DNA"/>
</dbReference>
<evidence type="ECO:0000313" key="3">
    <source>
        <dbReference type="Proteomes" id="UP000292958"/>
    </source>
</evidence>
<feature type="chain" id="PRO_5020876132" evidence="1">
    <location>
        <begin position="22"/>
        <end position="147"/>
    </location>
</feature>
<comment type="caution">
    <text evidence="2">The sequence shown here is derived from an EMBL/GenBank/DDBJ whole genome shotgun (WGS) entry which is preliminary data.</text>
</comment>
<dbReference type="RefSeq" id="WP_130418847.1">
    <property type="nucleotide sequence ID" value="NZ_SHKW01000001.1"/>
</dbReference>